<dbReference type="Proteomes" id="UP000007800">
    <property type="component" value="Unassembled WGS sequence"/>
</dbReference>
<keyword evidence="1" id="KW-0812">Transmembrane</keyword>
<dbReference type="InParanoid" id="C5LBY3"/>
<dbReference type="AlphaFoldDB" id="C5LBY3"/>
<feature type="transmembrane region" description="Helical" evidence="1">
    <location>
        <begin position="68"/>
        <end position="88"/>
    </location>
</feature>
<evidence type="ECO:0000313" key="2">
    <source>
        <dbReference type="EMBL" id="EER05466.1"/>
    </source>
</evidence>
<keyword evidence="3" id="KW-1185">Reference proteome</keyword>
<organism evidence="3">
    <name type="scientific">Perkinsus marinus (strain ATCC 50983 / TXsc)</name>
    <dbReference type="NCBI Taxonomy" id="423536"/>
    <lineage>
        <taxon>Eukaryota</taxon>
        <taxon>Sar</taxon>
        <taxon>Alveolata</taxon>
        <taxon>Perkinsozoa</taxon>
        <taxon>Perkinsea</taxon>
        <taxon>Perkinsida</taxon>
        <taxon>Perkinsidae</taxon>
        <taxon>Perkinsus</taxon>
    </lineage>
</organism>
<sequence length="122" mass="13008">MRPAVSSKHRVMNSALYAVGYLVLVLAFAVRSLQLLYTIAALLSRFVADRPHEMVGVNPLMPGVADSWAVLDGAVTALLPLVLALSMWSMASSDGAVLLCMSTRVNRQPVTGLCADDGAVFF</sequence>
<dbReference type="EMBL" id="GG680918">
    <property type="protein sequence ID" value="EER05466.1"/>
    <property type="molecule type" value="Genomic_DNA"/>
</dbReference>
<dbReference type="RefSeq" id="XP_002773650.1">
    <property type="nucleotide sequence ID" value="XM_002773604.1"/>
</dbReference>
<gene>
    <name evidence="2" type="ORF">Pmar_PMAR011488</name>
</gene>
<protein>
    <submittedName>
        <fullName evidence="2">Uncharacterized protein</fullName>
    </submittedName>
</protein>
<keyword evidence="1" id="KW-1133">Transmembrane helix</keyword>
<reference evidence="2 3" key="1">
    <citation type="submission" date="2008-07" db="EMBL/GenBank/DDBJ databases">
        <authorList>
            <person name="El-Sayed N."/>
            <person name="Caler E."/>
            <person name="Inman J."/>
            <person name="Amedeo P."/>
            <person name="Hass B."/>
            <person name="Wortman J."/>
        </authorList>
    </citation>
    <scope>NUCLEOTIDE SEQUENCE [LARGE SCALE GENOMIC DNA]</scope>
    <source>
        <strain evidence="3">ATCC 50983 / TXsc</strain>
    </source>
</reference>
<dbReference type="GeneID" id="9041990"/>
<proteinExistence type="predicted"/>
<name>C5LBY3_PERM5</name>
<evidence type="ECO:0000313" key="3">
    <source>
        <dbReference type="Proteomes" id="UP000007800"/>
    </source>
</evidence>
<accession>C5LBY3</accession>
<feature type="transmembrane region" description="Helical" evidence="1">
    <location>
        <begin position="21"/>
        <end position="48"/>
    </location>
</feature>
<keyword evidence="1" id="KW-0472">Membrane</keyword>
<evidence type="ECO:0000256" key="1">
    <source>
        <dbReference type="SAM" id="Phobius"/>
    </source>
</evidence>